<dbReference type="Pfam" id="PF13833">
    <property type="entry name" value="EF-hand_8"/>
    <property type="match status" value="1"/>
</dbReference>
<dbReference type="AlphaFoldDB" id="A0A2N9EFG1"/>
<dbReference type="CDD" id="cd00051">
    <property type="entry name" value="EFh"/>
    <property type="match status" value="1"/>
</dbReference>
<evidence type="ECO:0000256" key="2">
    <source>
        <dbReference type="ARBA" id="ARBA00022737"/>
    </source>
</evidence>
<feature type="compositionally biased region" description="Low complexity" evidence="4">
    <location>
        <begin position="28"/>
        <end position="46"/>
    </location>
</feature>
<evidence type="ECO:0000313" key="6">
    <source>
        <dbReference type="EMBL" id="SPC73473.1"/>
    </source>
</evidence>
<proteinExistence type="predicted"/>
<organism evidence="6">
    <name type="scientific">Fagus sylvatica</name>
    <name type="common">Beechnut</name>
    <dbReference type="NCBI Taxonomy" id="28930"/>
    <lineage>
        <taxon>Eukaryota</taxon>
        <taxon>Viridiplantae</taxon>
        <taxon>Streptophyta</taxon>
        <taxon>Embryophyta</taxon>
        <taxon>Tracheophyta</taxon>
        <taxon>Spermatophyta</taxon>
        <taxon>Magnoliopsida</taxon>
        <taxon>eudicotyledons</taxon>
        <taxon>Gunneridae</taxon>
        <taxon>Pentapetalae</taxon>
        <taxon>rosids</taxon>
        <taxon>fabids</taxon>
        <taxon>Fagales</taxon>
        <taxon>Fagaceae</taxon>
        <taxon>Fagus</taxon>
    </lineage>
</organism>
<feature type="region of interest" description="Disordered" evidence="4">
    <location>
        <begin position="17"/>
        <end position="50"/>
    </location>
</feature>
<dbReference type="InterPro" id="IPR018247">
    <property type="entry name" value="EF_Hand_1_Ca_BS"/>
</dbReference>
<gene>
    <name evidence="6" type="ORF">FSB_LOCUS1355</name>
</gene>
<evidence type="ECO:0000256" key="1">
    <source>
        <dbReference type="ARBA" id="ARBA00022723"/>
    </source>
</evidence>
<dbReference type="PROSITE" id="PS50222">
    <property type="entry name" value="EF_HAND_2"/>
    <property type="match status" value="3"/>
</dbReference>
<protein>
    <recommendedName>
        <fullName evidence="5">EF-hand domain-containing protein</fullName>
    </recommendedName>
</protein>
<keyword evidence="1" id="KW-0479">Metal-binding</keyword>
<feature type="domain" description="EF-hand" evidence="5">
    <location>
        <begin position="52"/>
        <end position="87"/>
    </location>
</feature>
<name>A0A2N9EFG1_FAGSY</name>
<evidence type="ECO:0000259" key="5">
    <source>
        <dbReference type="PROSITE" id="PS50222"/>
    </source>
</evidence>
<feature type="domain" description="EF-hand" evidence="5">
    <location>
        <begin position="88"/>
        <end position="123"/>
    </location>
</feature>
<dbReference type="GO" id="GO:0005509">
    <property type="term" value="F:calcium ion binding"/>
    <property type="evidence" value="ECO:0007669"/>
    <property type="project" value="InterPro"/>
</dbReference>
<feature type="domain" description="EF-hand" evidence="5">
    <location>
        <begin position="159"/>
        <end position="189"/>
    </location>
</feature>
<evidence type="ECO:0000256" key="3">
    <source>
        <dbReference type="ARBA" id="ARBA00022837"/>
    </source>
</evidence>
<dbReference type="FunFam" id="1.10.238.10:FF:000178">
    <property type="entry name" value="Calmodulin-2 A"/>
    <property type="match status" value="1"/>
</dbReference>
<dbReference type="PANTHER" id="PTHR10891">
    <property type="entry name" value="EF-HAND CALCIUM-BINDING DOMAIN CONTAINING PROTEIN"/>
    <property type="match status" value="1"/>
</dbReference>
<reference evidence="6" key="1">
    <citation type="submission" date="2018-02" db="EMBL/GenBank/DDBJ databases">
        <authorList>
            <person name="Cohen D.B."/>
            <person name="Kent A.D."/>
        </authorList>
    </citation>
    <scope>NUCLEOTIDE SEQUENCE</scope>
</reference>
<dbReference type="EMBL" id="OIVN01000058">
    <property type="protein sequence ID" value="SPC73473.1"/>
    <property type="molecule type" value="Genomic_DNA"/>
</dbReference>
<sequence>MAPERVANPSKWFSNKSLRLSLHRRGSKSSSTVSSPRSPRSPISPRTPKHITKEDELKEVFRHFDGDGDGKISALELRAYFGSIGEYMSHEEAQGVIDDLDSDGDSLLDLQDFLKLMKRSGGADEDLKRAFEMFEWEKGSGCITPTSLQRMLHRLGDTKSHEECKAMIQVYDIDGNGVLDFNEFHQMMA</sequence>
<dbReference type="GO" id="GO:0043226">
    <property type="term" value="C:organelle"/>
    <property type="evidence" value="ECO:0007669"/>
    <property type="project" value="UniProtKB-ARBA"/>
</dbReference>
<dbReference type="InterPro" id="IPR039647">
    <property type="entry name" value="EF_hand_pair_protein_CML-like"/>
</dbReference>
<accession>A0A2N9EFG1</accession>
<keyword evidence="2" id="KW-0677">Repeat</keyword>
<dbReference type="PROSITE" id="PS00018">
    <property type="entry name" value="EF_HAND_1"/>
    <property type="match status" value="2"/>
</dbReference>
<dbReference type="InterPro" id="IPR002048">
    <property type="entry name" value="EF_hand_dom"/>
</dbReference>
<keyword evidence="3" id="KW-0106">Calcium</keyword>
<evidence type="ECO:0000256" key="4">
    <source>
        <dbReference type="SAM" id="MobiDB-lite"/>
    </source>
</evidence>
<dbReference type="Pfam" id="PF13499">
    <property type="entry name" value="EF-hand_7"/>
    <property type="match status" value="1"/>
</dbReference>
<dbReference type="SUPFAM" id="SSF47473">
    <property type="entry name" value="EF-hand"/>
    <property type="match status" value="1"/>
</dbReference>
<dbReference type="SMART" id="SM00054">
    <property type="entry name" value="EFh"/>
    <property type="match status" value="3"/>
</dbReference>
<dbReference type="InterPro" id="IPR011992">
    <property type="entry name" value="EF-hand-dom_pair"/>
</dbReference>
<dbReference type="Gene3D" id="1.10.238.10">
    <property type="entry name" value="EF-hand"/>
    <property type="match status" value="2"/>
</dbReference>